<protein>
    <submittedName>
        <fullName evidence="1">Uncharacterized protein</fullName>
    </submittedName>
</protein>
<proteinExistence type="predicted"/>
<reference evidence="1 2" key="1">
    <citation type="submission" date="2021-03" db="EMBL/GenBank/DDBJ databases">
        <title>Actinoplanes flavus sp. nov., a novel actinomycete isolated from Coconut Palm rhizosphere soil.</title>
        <authorList>
            <person name="Luo X."/>
        </authorList>
    </citation>
    <scope>NUCLEOTIDE SEQUENCE [LARGE SCALE GENOMIC DNA]</scope>
    <source>
        <strain evidence="1 2">NEAU-H7</strain>
    </source>
</reference>
<evidence type="ECO:0000313" key="2">
    <source>
        <dbReference type="Proteomes" id="UP000679690"/>
    </source>
</evidence>
<sequence>MQDDVRLAQSVLTVTTGVQQPRERQPSVGMLIGGAAALIVRGQGPAQVDGCGDAVMIAKHIGEAIAGFERVGVAVAPQNERGAIGIHRPGQLDLARGGSSSVQESGLQQPLVKRCGMRVQ</sequence>
<gene>
    <name evidence="1" type="ORF">J5X75_04095</name>
</gene>
<organism evidence="1 2">
    <name type="scientific">Actinoplanes flavus</name>
    <dbReference type="NCBI Taxonomy" id="2820290"/>
    <lineage>
        <taxon>Bacteria</taxon>
        <taxon>Bacillati</taxon>
        <taxon>Actinomycetota</taxon>
        <taxon>Actinomycetes</taxon>
        <taxon>Micromonosporales</taxon>
        <taxon>Micromonosporaceae</taxon>
        <taxon>Actinoplanes</taxon>
    </lineage>
</organism>
<dbReference type="RefSeq" id="WP_208465918.1">
    <property type="nucleotide sequence ID" value="NZ_JAGFNS010000002.1"/>
</dbReference>
<accession>A0ABS3UD44</accession>
<evidence type="ECO:0000313" key="1">
    <source>
        <dbReference type="EMBL" id="MBO3736701.1"/>
    </source>
</evidence>
<dbReference type="Proteomes" id="UP000679690">
    <property type="component" value="Unassembled WGS sequence"/>
</dbReference>
<comment type="caution">
    <text evidence="1">The sequence shown here is derived from an EMBL/GenBank/DDBJ whole genome shotgun (WGS) entry which is preliminary data.</text>
</comment>
<dbReference type="EMBL" id="JAGFNS010000002">
    <property type="protein sequence ID" value="MBO3736701.1"/>
    <property type="molecule type" value="Genomic_DNA"/>
</dbReference>
<keyword evidence="2" id="KW-1185">Reference proteome</keyword>
<name>A0ABS3UD44_9ACTN</name>